<dbReference type="SUPFAM" id="SSF56003">
    <property type="entry name" value="Molybdenum cofactor-binding domain"/>
    <property type="match status" value="1"/>
</dbReference>
<feature type="region of interest" description="Disordered" evidence="12">
    <location>
        <begin position="769"/>
        <end position="801"/>
    </location>
</feature>
<dbReference type="InterPro" id="IPR037165">
    <property type="entry name" value="AldOxase/xan_DH_Mopterin-bd_sf"/>
</dbReference>
<dbReference type="GO" id="GO:0051537">
    <property type="term" value="F:2 iron, 2 sulfur cluster binding"/>
    <property type="evidence" value="ECO:0007669"/>
    <property type="project" value="UniProtKB-KW"/>
</dbReference>
<protein>
    <submittedName>
        <fullName evidence="14">Xanthine dehydrogenase molybdopterin binding subunit</fullName>
    </submittedName>
</protein>
<dbReference type="Pfam" id="PF01315">
    <property type="entry name" value="Ald_Xan_dh_C"/>
    <property type="match status" value="1"/>
</dbReference>
<comment type="caution">
    <text evidence="14">The sequence shown here is derived from an EMBL/GenBank/DDBJ whole genome shotgun (WGS) entry which is preliminary data.</text>
</comment>
<keyword evidence="4" id="KW-0500">Molybdenum</keyword>
<dbReference type="GO" id="GO:0030151">
    <property type="term" value="F:molybdenum ion binding"/>
    <property type="evidence" value="ECO:0007669"/>
    <property type="project" value="InterPro"/>
</dbReference>
<keyword evidence="5" id="KW-0001">2Fe-2S</keyword>
<dbReference type="OrthoDB" id="9758509at2"/>
<comment type="cofactor">
    <cofactor evidence="10">
        <name>[2Fe-2S] cluster</name>
        <dbReference type="ChEBI" id="CHEBI:190135"/>
    </cofactor>
</comment>
<dbReference type="NCBIfam" id="TIGR02965">
    <property type="entry name" value="xanthine_xdhB"/>
    <property type="match status" value="1"/>
</dbReference>
<comment type="similarity">
    <text evidence="3">Belongs to the xanthine dehydrogenase family.</text>
</comment>
<evidence type="ECO:0000256" key="8">
    <source>
        <dbReference type="ARBA" id="ARBA00023004"/>
    </source>
</evidence>
<keyword evidence="6" id="KW-0479">Metal-binding</keyword>
<evidence type="ECO:0000256" key="5">
    <source>
        <dbReference type="ARBA" id="ARBA00022714"/>
    </source>
</evidence>
<dbReference type="Pfam" id="PF02738">
    <property type="entry name" value="MoCoBD_1"/>
    <property type="match status" value="1"/>
</dbReference>
<organism evidence="14 15">
    <name type="scientific">Pollutimonas subterranea</name>
    <dbReference type="NCBI Taxonomy" id="2045210"/>
    <lineage>
        <taxon>Bacteria</taxon>
        <taxon>Pseudomonadati</taxon>
        <taxon>Pseudomonadota</taxon>
        <taxon>Betaproteobacteria</taxon>
        <taxon>Burkholderiales</taxon>
        <taxon>Alcaligenaceae</taxon>
        <taxon>Pollutimonas</taxon>
    </lineage>
</organism>
<dbReference type="Gene3D" id="3.90.1170.50">
    <property type="entry name" value="Aldehyde oxidase/xanthine dehydrogenase, a/b hammerhead"/>
    <property type="match status" value="1"/>
</dbReference>
<keyword evidence="7" id="KW-0560">Oxidoreductase</keyword>
<dbReference type="RefSeq" id="WP_102074615.1">
    <property type="nucleotide sequence ID" value="NZ_PDNW01000012.1"/>
</dbReference>
<dbReference type="PANTHER" id="PTHR11908:SF132">
    <property type="entry name" value="ALDEHYDE OXIDASE 1-RELATED"/>
    <property type="match status" value="1"/>
</dbReference>
<dbReference type="InterPro" id="IPR036856">
    <property type="entry name" value="Ald_Oxase/Xan_DH_a/b_sf"/>
</dbReference>
<dbReference type="InterPro" id="IPR016208">
    <property type="entry name" value="Ald_Oxase/xanthine_DH-like"/>
</dbReference>
<name>A0A2N4U2B7_9BURK</name>
<dbReference type="Proteomes" id="UP000234190">
    <property type="component" value="Unassembled WGS sequence"/>
</dbReference>
<proteinExistence type="inferred from homology"/>
<dbReference type="InterPro" id="IPR008274">
    <property type="entry name" value="AldOxase/xan_DH_MoCoBD1"/>
</dbReference>
<accession>A0A2N4U2B7</accession>
<keyword evidence="8" id="KW-0408">Iron</keyword>
<sequence>MHDRSHQTVGRSIAHESAPLHVSGTALYTDDIPETHGTLHAAFGLSERAHARISLMNLDAVRKAPGVVAVITLADVPGQKYLGPFLNDEPVFADGVTEYLGQPLFAVAAISRDLARRAVKLASVDYDDLDRTLTVQEAAAREHYVLPPVRIRRGDIHAVLAQAPQRHQGEVRCGGQEQFYLEGQIAYAVPGENHEMHVHCSTQHPSEMQFMVAHVLQQPAHTVNVECRRMGGGFGGKESQSWPCATVAALLARRTGKPVKLRLDRDDDFLMTGKRHDFRSLYDVAYTDDGQILGIVFEHQLRCGYSADLSGPVADRQIFHTDNTYYLDTFDILSLRLKTNTQSNTAFRGFGGPQGILAIEYVIDDIAIRLGKDPLDVRKLNFYGRAERNVTPYAMTVEDNVIHELVDQLEASSDYRLRRAGIEQFNRGSRIVKKGLALVPVKFGISFTATHLNQAGALLHIYTDGSVLINHGGTEMGQGLNTKVAQVVAEELGLDIARVRVSAADTSKVSNTSATAASSGTDLNGKAAQDAAQKVKNALVAYAADHYGVAPSEVNFRSDRVFCGDKAMLDFAEFVQQAYNARVPLWSSGFYRTPKIHYDFKTLTGRPFYYFVYCAACSEVMIDTLTGESRLLRADILYDAGRSLNPAVDRGQIEGGFIQGAGWLTTEELWWDDAGRLMTHAPSTYKIPSISDCPPILNVQFFDNGNAEDNLHRSKAVGEPPLPAAISVLLAIRDAIRATAGPGVIPTLNAPATPERILEALASVSGSSAADARSAEESATQAGASVHETGEVVAGPVSSYE</sequence>
<feature type="domain" description="Aldehyde oxidase/xanthine dehydrogenase a/b hammerhead" evidence="13">
    <location>
        <begin position="23"/>
        <end position="130"/>
    </location>
</feature>
<evidence type="ECO:0000256" key="10">
    <source>
        <dbReference type="ARBA" id="ARBA00034078"/>
    </source>
</evidence>
<dbReference type="AlphaFoldDB" id="A0A2N4U2B7"/>
<evidence type="ECO:0000256" key="4">
    <source>
        <dbReference type="ARBA" id="ARBA00022505"/>
    </source>
</evidence>
<evidence type="ECO:0000256" key="1">
    <source>
        <dbReference type="ARBA" id="ARBA00001924"/>
    </source>
</evidence>
<dbReference type="FunFam" id="3.30.365.10:FF:000002">
    <property type="entry name" value="Xanthine dehydrogenase oxidase"/>
    <property type="match status" value="1"/>
</dbReference>
<comment type="cofactor">
    <cofactor evidence="11">
        <name>Mo-molybdopterin cytosine dinucleotide</name>
        <dbReference type="ChEBI" id="CHEBI:71308"/>
    </cofactor>
</comment>
<evidence type="ECO:0000313" key="15">
    <source>
        <dbReference type="Proteomes" id="UP000234190"/>
    </source>
</evidence>
<dbReference type="InterPro" id="IPR014309">
    <property type="entry name" value="Xanthine_DH_Mopterin-bd_su"/>
</dbReference>
<comment type="cofactor">
    <cofactor evidence="2">
        <name>FAD</name>
        <dbReference type="ChEBI" id="CHEBI:57692"/>
    </cofactor>
</comment>
<evidence type="ECO:0000313" key="14">
    <source>
        <dbReference type="EMBL" id="PLC49160.1"/>
    </source>
</evidence>
<dbReference type="InterPro" id="IPR046867">
    <property type="entry name" value="AldOxase/xan_DH_MoCoBD2"/>
</dbReference>
<evidence type="ECO:0000256" key="7">
    <source>
        <dbReference type="ARBA" id="ARBA00023002"/>
    </source>
</evidence>
<keyword evidence="15" id="KW-1185">Reference proteome</keyword>
<evidence type="ECO:0000256" key="12">
    <source>
        <dbReference type="SAM" id="MobiDB-lite"/>
    </source>
</evidence>
<evidence type="ECO:0000256" key="9">
    <source>
        <dbReference type="ARBA" id="ARBA00023014"/>
    </source>
</evidence>
<dbReference type="GO" id="GO:0016491">
    <property type="term" value="F:oxidoreductase activity"/>
    <property type="evidence" value="ECO:0007669"/>
    <property type="project" value="UniProtKB-KW"/>
</dbReference>
<dbReference type="SUPFAM" id="SSF54665">
    <property type="entry name" value="CO dehydrogenase molybdoprotein N-domain-like"/>
    <property type="match status" value="1"/>
</dbReference>
<evidence type="ECO:0000256" key="2">
    <source>
        <dbReference type="ARBA" id="ARBA00001974"/>
    </source>
</evidence>
<gene>
    <name evidence="14" type="primary">xdhB</name>
    <name evidence="14" type="ORF">CR159_14145</name>
</gene>
<dbReference type="SMART" id="SM01008">
    <property type="entry name" value="Ald_Xan_dh_C"/>
    <property type="match status" value="1"/>
</dbReference>
<dbReference type="Pfam" id="PF20256">
    <property type="entry name" value="MoCoBD_2"/>
    <property type="match status" value="1"/>
</dbReference>
<dbReference type="FunFam" id="3.30.365.10:FF:000001">
    <property type="entry name" value="Xanthine dehydrogenase oxidase"/>
    <property type="match status" value="1"/>
</dbReference>
<keyword evidence="9" id="KW-0411">Iron-sulfur</keyword>
<evidence type="ECO:0000259" key="13">
    <source>
        <dbReference type="SMART" id="SM01008"/>
    </source>
</evidence>
<evidence type="ECO:0000256" key="11">
    <source>
        <dbReference type="ARBA" id="ARBA00053029"/>
    </source>
</evidence>
<reference evidence="14 15" key="1">
    <citation type="submission" date="2017-10" db="EMBL/GenBank/DDBJ databases">
        <title>Two draft genome sequences of Pusillimonas sp. strains isolated from a nitrate- and radionuclide-contaminated groundwater in Russia.</title>
        <authorList>
            <person name="Grouzdev D.S."/>
            <person name="Tourova T.P."/>
            <person name="Goeva M.A."/>
            <person name="Babich T.L."/>
            <person name="Sokolova D.S."/>
            <person name="Abdullin R."/>
            <person name="Poltaraus A.B."/>
            <person name="Toshchakov S.V."/>
            <person name="Nazina T.N."/>
        </authorList>
    </citation>
    <scope>NUCLEOTIDE SEQUENCE [LARGE SCALE GENOMIC DNA]</scope>
    <source>
        <strain evidence="14 15">JR1/69-3-13</strain>
    </source>
</reference>
<evidence type="ECO:0000256" key="3">
    <source>
        <dbReference type="ARBA" id="ARBA00006849"/>
    </source>
</evidence>
<dbReference type="GO" id="GO:0005506">
    <property type="term" value="F:iron ion binding"/>
    <property type="evidence" value="ECO:0007669"/>
    <property type="project" value="InterPro"/>
</dbReference>
<dbReference type="PANTHER" id="PTHR11908">
    <property type="entry name" value="XANTHINE DEHYDROGENASE"/>
    <property type="match status" value="1"/>
</dbReference>
<dbReference type="Gene3D" id="3.30.365.10">
    <property type="entry name" value="Aldehyde oxidase/xanthine dehydrogenase, molybdopterin binding domain"/>
    <property type="match status" value="4"/>
</dbReference>
<dbReference type="EMBL" id="PDNW01000012">
    <property type="protein sequence ID" value="PLC49160.1"/>
    <property type="molecule type" value="Genomic_DNA"/>
</dbReference>
<dbReference type="InterPro" id="IPR000674">
    <property type="entry name" value="Ald_Oxase/Xan_DH_a/b"/>
</dbReference>
<comment type="cofactor">
    <cofactor evidence="1">
        <name>Mo-molybdopterin</name>
        <dbReference type="ChEBI" id="CHEBI:71302"/>
    </cofactor>
</comment>
<evidence type="ECO:0000256" key="6">
    <source>
        <dbReference type="ARBA" id="ARBA00022723"/>
    </source>
</evidence>